<dbReference type="Proteomes" id="UP000005017">
    <property type="component" value="Unassembled WGS sequence"/>
</dbReference>
<name>D2MPK7_9FIRM</name>
<evidence type="ECO:0000313" key="1">
    <source>
        <dbReference type="EMBL" id="EFC05619.1"/>
    </source>
</evidence>
<keyword evidence="2" id="KW-1185">Reference proteome</keyword>
<dbReference type="RefSeq" id="WP_006627320.1">
    <property type="nucleotide sequence ID" value="NZ_ADFR01000009.1"/>
</dbReference>
<sequence length="48" mass="5413">MNEEIEKTISVLCKWIQRELKNASSDQTESILPAVIEATAKLVDTTKH</sequence>
<dbReference type="EMBL" id="ADFR01000009">
    <property type="protein sequence ID" value="EFC05619.1"/>
    <property type="molecule type" value="Genomic_DNA"/>
</dbReference>
<organism evidence="1 2">
    <name type="scientific">Bulleidia extructa W1219</name>
    <dbReference type="NCBI Taxonomy" id="679192"/>
    <lineage>
        <taxon>Bacteria</taxon>
        <taxon>Bacillati</taxon>
        <taxon>Bacillota</taxon>
        <taxon>Erysipelotrichia</taxon>
        <taxon>Erysipelotrichales</taxon>
        <taxon>Erysipelotrichaceae</taxon>
        <taxon>Bulleidia</taxon>
    </lineage>
</organism>
<dbReference type="AlphaFoldDB" id="D2MPK7"/>
<gene>
    <name evidence="1" type="ORF">HMPREF9013_1322</name>
</gene>
<proteinExistence type="predicted"/>
<reference evidence="2" key="1">
    <citation type="submission" date="2009-12" db="EMBL/GenBank/DDBJ databases">
        <title>Sequence of Clostridiales genomosp. BVAB3 str. UPII9-5.</title>
        <authorList>
            <person name="Madupu R."/>
            <person name="Durkin A.S."/>
            <person name="Torralba M."/>
            <person name="Methe B."/>
            <person name="Sutton G.G."/>
            <person name="Strausberg R.L."/>
            <person name="Nelson K.E."/>
        </authorList>
    </citation>
    <scope>NUCLEOTIDE SEQUENCE [LARGE SCALE GENOMIC DNA]</scope>
    <source>
        <strain evidence="2">W1219</strain>
    </source>
</reference>
<protein>
    <submittedName>
        <fullName evidence="1">Uncharacterized protein</fullName>
    </submittedName>
</protein>
<comment type="caution">
    <text evidence="1">The sequence shown here is derived from an EMBL/GenBank/DDBJ whole genome shotgun (WGS) entry which is preliminary data.</text>
</comment>
<accession>D2MPK7</accession>
<evidence type="ECO:0000313" key="2">
    <source>
        <dbReference type="Proteomes" id="UP000005017"/>
    </source>
</evidence>